<feature type="compositionally biased region" description="Low complexity" evidence="4">
    <location>
        <begin position="139"/>
        <end position="154"/>
    </location>
</feature>
<feature type="compositionally biased region" description="Low complexity" evidence="4">
    <location>
        <begin position="623"/>
        <end position="633"/>
    </location>
</feature>
<evidence type="ECO:0000256" key="2">
    <source>
        <dbReference type="ARBA" id="ARBA00022448"/>
    </source>
</evidence>
<evidence type="ECO:0000313" key="6">
    <source>
        <dbReference type="EMBL" id="KAH7553440.1"/>
    </source>
</evidence>
<proteinExistence type="inferred from homology"/>
<dbReference type="Gene3D" id="1.20.1280.170">
    <property type="entry name" value="Exocyst complex component Exo70"/>
    <property type="match status" value="1"/>
</dbReference>
<dbReference type="InterPro" id="IPR046364">
    <property type="entry name" value="Exo70_C"/>
</dbReference>
<accession>A0ABQ8HAH4</accession>
<dbReference type="Pfam" id="PF03081">
    <property type="entry name" value="Exo70_C"/>
    <property type="match status" value="1"/>
</dbReference>
<dbReference type="Proteomes" id="UP000827721">
    <property type="component" value="Unassembled WGS sequence"/>
</dbReference>
<dbReference type="InterPro" id="IPR016159">
    <property type="entry name" value="Cullin_repeat-like_dom_sf"/>
</dbReference>
<feature type="region of interest" description="Disordered" evidence="4">
    <location>
        <begin position="138"/>
        <end position="167"/>
    </location>
</feature>
<organism evidence="6 7">
    <name type="scientific">Xanthoceras sorbifolium</name>
    <dbReference type="NCBI Taxonomy" id="99658"/>
    <lineage>
        <taxon>Eukaryota</taxon>
        <taxon>Viridiplantae</taxon>
        <taxon>Streptophyta</taxon>
        <taxon>Embryophyta</taxon>
        <taxon>Tracheophyta</taxon>
        <taxon>Spermatophyta</taxon>
        <taxon>Magnoliopsida</taxon>
        <taxon>eudicotyledons</taxon>
        <taxon>Gunneridae</taxon>
        <taxon>Pentapetalae</taxon>
        <taxon>rosids</taxon>
        <taxon>malvids</taxon>
        <taxon>Sapindales</taxon>
        <taxon>Sapindaceae</taxon>
        <taxon>Xanthoceroideae</taxon>
        <taxon>Xanthoceras</taxon>
    </lineage>
</organism>
<dbReference type="SUPFAM" id="SSF74788">
    <property type="entry name" value="Cullin repeat-like"/>
    <property type="match status" value="1"/>
</dbReference>
<evidence type="ECO:0000256" key="3">
    <source>
        <dbReference type="RuleBase" id="RU365026"/>
    </source>
</evidence>
<reference evidence="6 7" key="1">
    <citation type="submission" date="2021-02" db="EMBL/GenBank/DDBJ databases">
        <title>Plant Genome Project.</title>
        <authorList>
            <person name="Zhang R.-G."/>
        </authorList>
    </citation>
    <scope>NUCLEOTIDE SEQUENCE [LARGE SCALE GENOMIC DNA]</scope>
    <source>
        <tissue evidence="6">Leaves</tissue>
    </source>
</reference>
<evidence type="ECO:0000256" key="1">
    <source>
        <dbReference type="ARBA" id="ARBA00006756"/>
    </source>
</evidence>
<dbReference type="PANTHER" id="PTHR12542">
    <property type="entry name" value="EXOCYST COMPLEX PROTEIN EXO70"/>
    <property type="match status" value="1"/>
</dbReference>
<dbReference type="Pfam" id="PF20669">
    <property type="entry name" value="Exo70_N"/>
    <property type="match status" value="1"/>
</dbReference>
<keyword evidence="3" id="KW-0268">Exocytosis</keyword>
<sequence length="643" mass="72174">MPRKGMRSICFNPKTPSYSFSRGSDSPSRASMLTPRRSFTETTVERIIESATVMMKKWDPDSSTFAKVTSLFYENKREAMQFLKCVNDLQKAMHLLVSDDSGSEKLIHAQSLMQIAMKRLQKEFYQILSMNRAHLDPESVSTRSSRTSARSSLSDYDDDGSLSVDHQDDDVRVAGDSITEVEEVSSIAMADLRSIADCMISAGYAKECINIYKIIRKSIIDEGVYRLGVERASSSQIKKMDWEVLDLKIKNWLEAVKISMRTLFAGERILCDHVFASSDSIRESCFNDISKEGATLLFGFPELVVKSKKSPAEKIFCMLDMYKAIAGNWQEIESIFCFESTSAVRLQALNSLIKLGDSVRVMIFDFESSIQKDSTKFTVPGGGVHPLTAHTMNFLSLLADYSNILTDISADWPPPAKASVTESFFDSQNAGDALAPVITLHVAWLILILLCKLDGKAKRYKDVSLSYLFLANNLQHVVSKVRTSNLQYLLGDEWVNKHEAKVKQFAGNYERLAWGPVFKSLPDNPTAAISTGQAKDYFRNFNSSFEQAYKKQSPCIVPDPKLRDEIKVSIARKLVAVYREFYKKHRKTVGETSTGVFVRYAPEDVKNYLSDLFFGTTSESVSTVSSASSSTSSSHRRHSQLRS</sequence>
<feature type="region of interest" description="Disordered" evidence="4">
    <location>
        <begin position="623"/>
        <end position="643"/>
    </location>
</feature>
<feature type="compositionally biased region" description="Basic residues" evidence="4">
    <location>
        <begin position="634"/>
        <end position="643"/>
    </location>
</feature>
<protein>
    <recommendedName>
        <fullName evidence="3">Exocyst subunit Exo70 family protein</fullName>
    </recommendedName>
</protein>
<dbReference type="PANTHER" id="PTHR12542:SF38">
    <property type="entry name" value="EXOCYST SUBUNIT EXO70 FAMILY PROTEIN"/>
    <property type="match status" value="1"/>
</dbReference>
<comment type="function">
    <text evidence="3">Component of the exocyst complex.</text>
</comment>
<evidence type="ECO:0000313" key="7">
    <source>
        <dbReference type="Proteomes" id="UP000827721"/>
    </source>
</evidence>
<dbReference type="InterPro" id="IPR004140">
    <property type="entry name" value="Exo70"/>
</dbReference>
<keyword evidence="3" id="KW-0653">Protein transport</keyword>
<dbReference type="EMBL" id="JAFEMO010000012">
    <property type="protein sequence ID" value="KAH7553440.1"/>
    <property type="molecule type" value="Genomic_DNA"/>
</dbReference>
<comment type="caution">
    <text evidence="6">The sequence shown here is derived from an EMBL/GenBank/DDBJ whole genome shotgun (WGS) entry which is preliminary data.</text>
</comment>
<feature type="domain" description="Exocyst complex subunit Exo70 C-terminal" evidence="5">
    <location>
        <begin position="250"/>
        <end position="611"/>
    </location>
</feature>
<comment type="similarity">
    <text evidence="1 3">Belongs to the EXO70 family.</text>
</comment>
<evidence type="ECO:0000256" key="4">
    <source>
        <dbReference type="SAM" id="MobiDB-lite"/>
    </source>
</evidence>
<keyword evidence="2 3" id="KW-0813">Transport</keyword>
<evidence type="ECO:0000259" key="5">
    <source>
        <dbReference type="Pfam" id="PF03081"/>
    </source>
</evidence>
<gene>
    <name evidence="6" type="ORF">JRO89_XS12G0012400</name>
</gene>
<name>A0ABQ8HAH4_9ROSI</name>
<keyword evidence="7" id="KW-1185">Reference proteome</keyword>